<dbReference type="SUPFAM" id="SSF52833">
    <property type="entry name" value="Thioredoxin-like"/>
    <property type="match status" value="1"/>
</dbReference>
<dbReference type="RefSeq" id="WP_290317522.1">
    <property type="nucleotide sequence ID" value="NZ_JAUFPN010000151.1"/>
</dbReference>
<protein>
    <submittedName>
        <fullName evidence="1">Thioredoxin family protein</fullName>
    </submittedName>
</protein>
<evidence type="ECO:0000313" key="1">
    <source>
        <dbReference type="EMBL" id="MDN3565666.1"/>
    </source>
</evidence>
<evidence type="ECO:0000313" key="2">
    <source>
        <dbReference type="Proteomes" id="UP001529369"/>
    </source>
</evidence>
<organism evidence="1 2">
    <name type="scientific">Paeniroseomonas aquatica</name>
    <dbReference type="NCBI Taxonomy" id="373043"/>
    <lineage>
        <taxon>Bacteria</taxon>
        <taxon>Pseudomonadati</taxon>
        <taxon>Pseudomonadota</taxon>
        <taxon>Alphaproteobacteria</taxon>
        <taxon>Acetobacterales</taxon>
        <taxon>Acetobacteraceae</taxon>
        <taxon>Paeniroseomonas</taxon>
    </lineage>
</organism>
<dbReference type="PANTHER" id="PTHR32234:SF3">
    <property type="entry name" value="SUPPRESSION OF COPPER SENSITIVITY PROTEIN"/>
    <property type="match status" value="1"/>
</dbReference>
<proteinExistence type="predicted"/>
<dbReference type="PANTHER" id="PTHR32234">
    <property type="entry name" value="THIOL:DISULFIDE INTERCHANGE PROTEIN DSBD"/>
    <property type="match status" value="1"/>
</dbReference>
<dbReference type="Proteomes" id="UP001529369">
    <property type="component" value="Unassembled WGS sequence"/>
</dbReference>
<comment type="caution">
    <text evidence="1">The sequence shown here is derived from an EMBL/GenBank/DDBJ whole genome shotgun (WGS) entry which is preliminary data.</text>
</comment>
<dbReference type="InterPro" id="IPR035671">
    <property type="entry name" value="DsbD_gamma"/>
</dbReference>
<dbReference type="InterPro" id="IPR036249">
    <property type="entry name" value="Thioredoxin-like_sf"/>
</dbReference>
<dbReference type="EMBL" id="JAUFPN010000151">
    <property type="protein sequence ID" value="MDN3565666.1"/>
    <property type="molecule type" value="Genomic_DNA"/>
</dbReference>
<keyword evidence="2" id="KW-1185">Reference proteome</keyword>
<sequence length="122" mass="13385">MASSFWEPFDEAAIKRLVAEGKTVFVDVTAEWCANCKVNEALVLDRPETAAALQEPHIVAMRADWTRPDQRISDYLAKNDRFGIPFNAVYGPGAPRGIPLSEVLTREAVLGALQQASTTAPR</sequence>
<dbReference type="CDD" id="cd02953">
    <property type="entry name" value="DsbDgamma"/>
    <property type="match status" value="1"/>
</dbReference>
<gene>
    <name evidence="1" type="ORF">QWZ14_14960</name>
</gene>
<reference evidence="2" key="1">
    <citation type="journal article" date="2019" name="Int. J. Syst. Evol. Microbiol.">
        <title>The Global Catalogue of Microorganisms (GCM) 10K type strain sequencing project: providing services to taxonomists for standard genome sequencing and annotation.</title>
        <authorList>
            <consortium name="The Broad Institute Genomics Platform"/>
            <consortium name="The Broad Institute Genome Sequencing Center for Infectious Disease"/>
            <person name="Wu L."/>
            <person name="Ma J."/>
        </authorList>
    </citation>
    <scope>NUCLEOTIDE SEQUENCE [LARGE SCALE GENOMIC DNA]</scope>
    <source>
        <strain evidence="2">CECT 7131</strain>
    </source>
</reference>
<accession>A0ABT8A8B9</accession>
<dbReference type="Pfam" id="PF13899">
    <property type="entry name" value="Thioredoxin_7"/>
    <property type="match status" value="1"/>
</dbReference>
<name>A0ABT8A8B9_9PROT</name>
<dbReference type="Gene3D" id="3.40.30.10">
    <property type="entry name" value="Glutaredoxin"/>
    <property type="match status" value="1"/>
</dbReference>